<evidence type="ECO:0000313" key="2">
    <source>
        <dbReference type="Proteomes" id="UP001055879"/>
    </source>
</evidence>
<proteinExistence type="predicted"/>
<keyword evidence="2" id="KW-1185">Reference proteome</keyword>
<reference evidence="2" key="1">
    <citation type="journal article" date="2022" name="Mol. Ecol. Resour.">
        <title>The genomes of chicory, endive, great burdock and yacon provide insights into Asteraceae palaeo-polyploidization history and plant inulin production.</title>
        <authorList>
            <person name="Fan W."/>
            <person name="Wang S."/>
            <person name="Wang H."/>
            <person name="Wang A."/>
            <person name="Jiang F."/>
            <person name="Liu H."/>
            <person name="Zhao H."/>
            <person name="Xu D."/>
            <person name="Zhang Y."/>
        </authorList>
    </citation>
    <scope>NUCLEOTIDE SEQUENCE [LARGE SCALE GENOMIC DNA]</scope>
    <source>
        <strain evidence="2">cv. Niubang</strain>
    </source>
</reference>
<dbReference type="EMBL" id="CM042053">
    <property type="protein sequence ID" value="KAI3715481.1"/>
    <property type="molecule type" value="Genomic_DNA"/>
</dbReference>
<gene>
    <name evidence="1" type="ORF">L6452_22464</name>
</gene>
<dbReference type="Proteomes" id="UP001055879">
    <property type="component" value="Linkage Group LG07"/>
</dbReference>
<sequence length="580" mass="65301">MGNKDHTSSTSAQQHQTQIERNRVEAVLHLLKKPSPLTLKQEKFCNEACVGRFLKAKGESVKKAAKQLRASLSWRENLGVDHLIADEFSGEIADGMAYVAGHDDQSRPVVIFRMKQDYLKFRSQKQFTRLLVFTLEVAIQTMAKSVEQLVVLFDASFFRSASGFMNVLVAALKTIGEHYPGRLHKAFVIDPPSLFPYLWKGVKAFIELSSITTMVSSLDFDEFPDFNHFTSYPRAASLRFNHNSSIPSKAKIGSCSSSRFSFTVSHHFDSLKPWYLTLTDKPSFKVGPTSTPVLGPALISPINARSYSFASPTARNISTMRKSFFPSTPLPQKTQVMDHSTINQPRTPKPSFLHSPALFFKRESACHVISKTDKCRESFVPFLRFYRRPYDEMIYRSKMKPPLGGLISIVSPQIRRRHMSVSQRFLLSSIGLFSPTVAYSIESLGIITTGILTINYHSPATKAVDAISTSLVDQTFVDVVDDEGVLIGEISPFTLIYCDEMVAAAIITLSTDDLMTYIYCDGPPKDVIRVVEARLKERNLKGMFEEFLIYSTGNRDITTHHPTMKRCRRRQPHGHRGTKG</sequence>
<comment type="caution">
    <text evidence="1">The sequence shown here is derived from an EMBL/GenBank/DDBJ whole genome shotgun (WGS) entry which is preliminary data.</text>
</comment>
<accession>A0ACB9B153</accession>
<protein>
    <submittedName>
        <fullName evidence="1">Uncharacterized protein</fullName>
    </submittedName>
</protein>
<evidence type="ECO:0000313" key="1">
    <source>
        <dbReference type="EMBL" id="KAI3715481.1"/>
    </source>
</evidence>
<organism evidence="1 2">
    <name type="scientific">Arctium lappa</name>
    <name type="common">Greater burdock</name>
    <name type="synonym">Lappa major</name>
    <dbReference type="NCBI Taxonomy" id="4217"/>
    <lineage>
        <taxon>Eukaryota</taxon>
        <taxon>Viridiplantae</taxon>
        <taxon>Streptophyta</taxon>
        <taxon>Embryophyta</taxon>
        <taxon>Tracheophyta</taxon>
        <taxon>Spermatophyta</taxon>
        <taxon>Magnoliopsida</taxon>
        <taxon>eudicotyledons</taxon>
        <taxon>Gunneridae</taxon>
        <taxon>Pentapetalae</taxon>
        <taxon>asterids</taxon>
        <taxon>campanulids</taxon>
        <taxon>Asterales</taxon>
        <taxon>Asteraceae</taxon>
        <taxon>Carduoideae</taxon>
        <taxon>Cardueae</taxon>
        <taxon>Arctiinae</taxon>
        <taxon>Arctium</taxon>
    </lineage>
</organism>
<reference evidence="1 2" key="2">
    <citation type="journal article" date="2022" name="Mol. Ecol. Resour.">
        <title>The genomes of chicory, endive, great burdock and yacon provide insights into Asteraceae paleo-polyploidization history and plant inulin production.</title>
        <authorList>
            <person name="Fan W."/>
            <person name="Wang S."/>
            <person name="Wang H."/>
            <person name="Wang A."/>
            <person name="Jiang F."/>
            <person name="Liu H."/>
            <person name="Zhao H."/>
            <person name="Xu D."/>
            <person name="Zhang Y."/>
        </authorList>
    </citation>
    <scope>NUCLEOTIDE SEQUENCE [LARGE SCALE GENOMIC DNA]</scope>
    <source>
        <strain evidence="2">cv. Niubang</strain>
    </source>
</reference>
<name>A0ACB9B153_ARCLA</name>